<evidence type="ECO:0000313" key="3">
    <source>
        <dbReference type="Proteomes" id="UP000039865"/>
    </source>
</evidence>
<evidence type="ECO:0008006" key="4">
    <source>
        <dbReference type="Google" id="ProtNLM"/>
    </source>
</evidence>
<dbReference type="EMBL" id="CCKQ01016015">
    <property type="protein sequence ID" value="CDW87886.1"/>
    <property type="molecule type" value="Genomic_DNA"/>
</dbReference>
<dbReference type="SUPFAM" id="SSF103481">
    <property type="entry name" value="Multidrug resistance efflux transporter EmrE"/>
    <property type="match status" value="1"/>
</dbReference>
<organism evidence="2 3">
    <name type="scientific">Stylonychia lemnae</name>
    <name type="common">Ciliate</name>
    <dbReference type="NCBI Taxonomy" id="5949"/>
    <lineage>
        <taxon>Eukaryota</taxon>
        <taxon>Sar</taxon>
        <taxon>Alveolata</taxon>
        <taxon>Ciliophora</taxon>
        <taxon>Intramacronucleata</taxon>
        <taxon>Spirotrichea</taxon>
        <taxon>Stichotrichia</taxon>
        <taxon>Sporadotrichida</taxon>
        <taxon>Oxytrichidae</taxon>
        <taxon>Stylonychinae</taxon>
        <taxon>Stylonychia</taxon>
    </lineage>
</organism>
<keyword evidence="3" id="KW-1185">Reference proteome</keyword>
<feature type="transmembrane region" description="Helical" evidence="1">
    <location>
        <begin position="334"/>
        <end position="353"/>
    </location>
</feature>
<protein>
    <recommendedName>
        <fullName evidence="4">EamA domain-containing protein</fullName>
    </recommendedName>
</protein>
<sequence>MDTYDDPSNPLLSIRKEYRGKSQKQSRSAWIIYSLSASIIFTSCNLFMVELSKEGLYGYLFFCYGTLFASIVFFVHRMHIAKNRRGKFFKWSDLYIINPETGELKWGAIGGLTSYSIIYQGGNILTILAFEYSELSGINQGIIISIYSMVPIWSAAIAYKVYHEKLQFNHYAGMTLLTICMGLISLSNVLDKSTTTLIPSDTATYLESLKYHPVTPVLLALLATLLIAINMNIVKYYDKRGFPADVFAYSCYGVTNFIQALIAFVVFYYYGFNMSFFFFGFCGSFLNTVGLVCIALAVSSGLSGPSSALVNLQCIFQTLFQSYQWNQVPNLMQIFGLLCGVLGCLVITIHDYLMQIFCCCLKPNQILNSETTDSEEEYQPYYQLMQGNEQNPTNKIPNSN</sequence>
<feature type="transmembrane region" description="Helical" evidence="1">
    <location>
        <begin position="142"/>
        <end position="159"/>
    </location>
</feature>
<evidence type="ECO:0000313" key="2">
    <source>
        <dbReference type="EMBL" id="CDW87886.1"/>
    </source>
</evidence>
<reference evidence="2 3" key="1">
    <citation type="submission" date="2014-06" db="EMBL/GenBank/DDBJ databases">
        <authorList>
            <person name="Swart Estienne"/>
        </authorList>
    </citation>
    <scope>NUCLEOTIDE SEQUENCE [LARGE SCALE GENOMIC DNA]</scope>
    <source>
        <strain evidence="2 3">130c</strain>
    </source>
</reference>
<feature type="transmembrane region" description="Helical" evidence="1">
    <location>
        <begin position="246"/>
        <end position="270"/>
    </location>
</feature>
<accession>A0A078B0S9</accession>
<feature type="transmembrane region" description="Helical" evidence="1">
    <location>
        <begin position="171"/>
        <end position="190"/>
    </location>
</feature>
<keyword evidence="1" id="KW-0472">Membrane</keyword>
<dbReference type="AlphaFoldDB" id="A0A078B0S9"/>
<feature type="transmembrane region" description="Helical" evidence="1">
    <location>
        <begin position="214"/>
        <end position="234"/>
    </location>
</feature>
<keyword evidence="1" id="KW-1133">Transmembrane helix</keyword>
<feature type="transmembrane region" description="Helical" evidence="1">
    <location>
        <begin position="29"/>
        <end position="49"/>
    </location>
</feature>
<name>A0A078B0S9_STYLE</name>
<dbReference type="InterPro" id="IPR037185">
    <property type="entry name" value="EmrE-like"/>
</dbReference>
<feature type="transmembrane region" description="Helical" evidence="1">
    <location>
        <begin position="55"/>
        <end position="75"/>
    </location>
</feature>
<evidence type="ECO:0000256" key="1">
    <source>
        <dbReference type="SAM" id="Phobius"/>
    </source>
</evidence>
<keyword evidence="1" id="KW-0812">Transmembrane</keyword>
<gene>
    <name evidence="2" type="primary">Contig6969.g7456</name>
    <name evidence="2" type="ORF">STYLEM_16999</name>
</gene>
<feature type="transmembrane region" description="Helical" evidence="1">
    <location>
        <begin position="276"/>
        <end position="298"/>
    </location>
</feature>
<dbReference type="Proteomes" id="UP000039865">
    <property type="component" value="Unassembled WGS sequence"/>
</dbReference>
<proteinExistence type="predicted"/>
<dbReference type="InParanoid" id="A0A078B0S9"/>